<keyword evidence="1 2" id="KW-0833">Ubl conjugation pathway</keyword>
<feature type="compositionally biased region" description="Low complexity" evidence="3">
    <location>
        <begin position="1176"/>
        <end position="1199"/>
    </location>
</feature>
<evidence type="ECO:0000256" key="1">
    <source>
        <dbReference type="ARBA" id="ARBA00022786"/>
    </source>
</evidence>
<feature type="active site" description="Glycyl thioester intermediate" evidence="2">
    <location>
        <position position="1384"/>
    </location>
</feature>
<proteinExistence type="predicted"/>
<feature type="compositionally biased region" description="Polar residues" evidence="3">
    <location>
        <begin position="785"/>
        <end position="794"/>
    </location>
</feature>
<dbReference type="GO" id="GO:0090263">
    <property type="term" value="P:positive regulation of canonical Wnt signaling pathway"/>
    <property type="evidence" value="ECO:0007669"/>
    <property type="project" value="TreeGrafter"/>
</dbReference>
<dbReference type="RefSeq" id="XP_004997997.1">
    <property type="nucleotide sequence ID" value="XM_004997940.1"/>
</dbReference>
<keyword evidence="5" id="KW-0436">Ligase</keyword>
<dbReference type="GO" id="GO:0016874">
    <property type="term" value="F:ligase activity"/>
    <property type="evidence" value="ECO:0007669"/>
    <property type="project" value="UniProtKB-KW"/>
</dbReference>
<feature type="compositionally biased region" description="Basic and acidic residues" evidence="3">
    <location>
        <begin position="842"/>
        <end position="853"/>
    </location>
</feature>
<dbReference type="GeneID" id="16078593"/>
<dbReference type="PANTHER" id="PTHR46276:SF1">
    <property type="entry name" value="E3 UBIQUITIN-PROTEIN LIGASE UBR5"/>
    <property type="match status" value="1"/>
</dbReference>
<evidence type="ECO:0000256" key="3">
    <source>
        <dbReference type="SAM" id="MobiDB-lite"/>
    </source>
</evidence>
<dbReference type="KEGG" id="sre:PTSG_02009"/>
<feature type="region of interest" description="Disordered" evidence="3">
    <location>
        <begin position="1176"/>
        <end position="1237"/>
    </location>
</feature>
<dbReference type="SMART" id="SM00119">
    <property type="entry name" value="HECTc"/>
    <property type="match status" value="1"/>
</dbReference>
<feature type="compositionally biased region" description="Low complexity" evidence="3">
    <location>
        <begin position="210"/>
        <end position="231"/>
    </location>
</feature>
<feature type="region of interest" description="Disordered" evidence="3">
    <location>
        <begin position="482"/>
        <end position="508"/>
    </location>
</feature>
<dbReference type="Proteomes" id="UP000007799">
    <property type="component" value="Unassembled WGS sequence"/>
</dbReference>
<gene>
    <name evidence="5" type="ORF">PTSG_02009</name>
</gene>
<feature type="compositionally biased region" description="Polar residues" evidence="3">
    <location>
        <begin position="817"/>
        <end position="826"/>
    </location>
</feature>
<evidence type="ECO:0000256" key="2">
    <source>
        <dbReference type="PROSITE-ProRule" id="PRU00104"/>
    </source>
</evidence>
<protein>
    <submittedName>
        <fullName evidence="5">Ubiquitin protein ligase E3 component n-recognin 5</fullName>
    </submittedName>
</protein>
<feature type="compositionally biased region" description="Pro residues" evidence="3">
    <location>
        <begin position="726"/>
        <end position="741"/>
    </location>
</feature>
<dbReference type="SUPFAM" id="SSF56204">
    <property type="entry name" value="Hect, E3 ligase catalytic domain"/>
    <property type="match status" value="1"/>
</dbReference>
<evidence type="ECO:0000259" key="4">
    <source>
        <dbReference type="PROSITE" id="PS50237"/>
    </source>
</evidence>
<dbReference type="Gene3D" id="3.30.2160.10">
    <property type="entry name" value="Hect, E3 ligase catalytic domain"/>
    <property type="match status" value="2"/>
</dbReference>
<dbReference type="EMBL" id="GL832957">
    <property type="protein sequence ID" value="EGD79041.1"/>
    <property type="molecule type" value="Genomic_DNA"/>
</dbReference>
<evidence type="ECO:0000313" key="5">
    <source>
        <dbReference type="EMBL" id="EGD79041.1"/>
    </source>
</evidence>
<name>F2TZL7_SALR5</name>
<dbReference type="STRING" id="946362.F2TZL7"/>
<dbReference type="Gene3D" id="3.90.1750.10">
    <property type="entry name" value="Hect, E3 ligase catalytic domains"/>
    <property type="match status" value="2"/>
</dbReference>
<feature type="region of interest" description="Disordered" evidence="3">
    <location>
        <begin position="406"/>
        <end position="468"/>
    </location>
</feature>
<feature type="region of interest" description="Disordered" evidence="3">
    <location>
        <begin position="842"/>
        <end position="877"/>
    </location>
</feature>
<evidence type="ECO:0000313" key="6">
    <source>
        <dbReference type="Proteomes" id="UP000007799"/>
    </source>
</evidence>
<dbReference type="eggNOG" id="KOG0943">
    <property type="taxonomic scope" value="Eukaryota"/>
</dbReference>
<feature type="compositionally biased region" description="Low complexity" evidence="3">
    <location>
        <begin position="795"/>
        <end position="813"/>
    </location>
</feature>
<feature type="compositionally biased region" description="Low complexity" evidence="3">
    <location>
        <begin position="855"/>
        <end position="868"/>
    </location>
</feature>
<dbReference type="GO" id="GO:0005737">
    <property type="term" value="C:cytoplasm"/>
    <property type="evidence" value="ECO:0007669"/>
    <property type="project" value="TreeGrafter"/>
</dbReference>
<feature type="compositionally biased region" description="Low complexity" evidence="3">
    <location>
        <begin position="742"/>
        <end position="767"/>
    </location>
</feature>
<dbReference type="Pfam" id="PF00632">
    <property type="entry name" value="HECT"/>
    <property type="match status" value="1"/>
</dbReference>
<dbReference type="Gene3D" id="3.30.2410.10">
    <property type="entry name" value="Hect, E3 ligase catalytic domain"/>
    <property type="match status" value="1"/>
</dbReference>
<dbReference type="InParanoid" id="F2TZL7"/>
<dbReference type="PROSITE" id="PS50237">
    <property type="entry name" value="HECT"/>
    <property type="match status" value="1"/>
</dbReference>
<dbReference type="GO" id="GO:0005634">
    <property type="term" value="C:nucleus"/>
    <property type="evidence" value="ECO:0007669"/>
    <property type="project" value="TreeGrafter"/>
</dbReference>
<reference evidence="5" key="1">
    <citation type="submission" date="2009-08" db="EMBL/GenBank/DDBJ databases">
        <title>Annotation of Salpingoeca rosetta.</title>
        <authorList>
            <consortium name="The Broad Institute Genome Sequencing Platform"/>
            <person name="Russ C."/>
            <person name="Cuomo C."/>
            <person name="Burger G."/>
            <person name="Gray M.W."/>
            <person name="Holland P.W.H."/>
            <person name="King N."/>
            <person name="Lang F.B.F."/>
            <person name="Roger A.J."/>
            <person name="Ruiz-Trillo I."/>
            <person name="Young S.K."/>
            <person name="Zeng Q."/>
            <person name="Gargeya S."/>
            <person name="Alvarado L."/>
            <person name="Berlin A."/>
            <person name="Chapman S.B."/>
            <person name="Chen Z."/>
            <person name="Freedman E."/>
            <person name="Gellesch M."/>
            <person name="Goldberg J."/>
            <person name="Griggs A."/>
            <person name="Gujja S."/>
            <person name="Heilman E."/>
            <person name="Heiman D."/>
            <person name="Howarth C."/>
            <person name="Mehta T."/>
            <person name="Neiman D."/>
            <person name="Pearson M."/>
            <person name="Roberts A."/>
            <person name="Saif S."/>
            <person name="Shea T."/>
            <person name="Shenoy N."/>
            <person name="Sisk P."/>
            <person name="Stolte C."/>
            <person name="Sykes S."/>
            <person name="White J."/>
            <person name="Yandava C."/>
            <person name="Haas B."/>
            <person name="Nusbaum C."/>
            <person name="Birren B."/>
        </authorList>
    </citation>
    <scope>NUCLEOTIDE SEQUENCE [LARGE SCALE GENOMIC DNA]</scope>
    <source>
        <strain evidence="5">ATCC 50818</strain>
    </source>
</reference>
<dbReference type="GO" id="GO:0000209">
    <property type="term" value="P:protein polyubiquitination"/>
    <property type="evidence" value="ECO:0007669"/>
    <property type="project" value="TreeGrafter"/>
</dbReference>
<feature type="region of interest" description="Disordered" evidence="3">
    <location>
        <begin position="700"/>
        <end position="830"/>
    </location>
</feature>
<feature type="region of interest" description="Disordered" evidence="3">
    <location>
        <begin position="182"/>
        <end position="238"/>
    </location>
</feature>
<feature type="compositionally biased region" description="Low complexity" evidence="3">
    <location>
        <begin position="716"/>
        <end position="725"/>
    </location>
</feature>
<dbReference type="PANTHER" id="PTHR46276">
    <property type="entry name" value="E3 UBIQUITIN-PROTEIN LIGASE UBR5"/>
    <property type="match status" value="1"/>
</dbReference>
<feature type="region of interest" description="Disordered" evidence="3">
    <location>
        <begin position="615"/>
        <end position="649"/>
    </location>
</feature>
<organism evidence="6">
    <name type="scientific">Salpingoeca rosetta (strain ATCC 50818 / BSB-021)</name>
    <dbReference type="NCBI Taxonomy" id="946362"/>
    <lineage>
        <taxon>Eukaryota</taxon>
        <taxon>Choanoflagellata</taxon>
        <taxon>Craspedida</taxon>
        <taxon>Salpingoecidae</taxon>
        <taxon>Salpingoeca</taxon>
    </lineage>
</organism>
<keyword evidence="6" id="KW-1185">Reference proteome</keyword>
<feature type="domain" description="HECT" evidence="4">
    <location>
        <begin position="1092"/>
        <end position="1415"/>
    </location>
</feature>
<dbReference type="InterPro" id="IPR035983">
    <property type="entry name" value="Hect_E3_ubiquitin_ligase"/>
</dbReference>
<sequence length="1415" mass="151248">MWWDSGEAGSGHGVDDGVVEVGGHGGHGGHAERGLGRHRRTVAAMARARAGVSAVSEDTTPRAVMNVLEAKPRRGWEWVSRTRGGIPSLRRLSTSGVAIDDSKMPSSLTLVEPSKSFTAQAMARLFNRMVKEMVDVAGVGCRLLVLGAVPPPSDNDVARITPLEQAAEQEHETATTATTATMAAAAAAGEDEPEAKRAKKETPAASVSTAEASGHGDAAAASKTHNKAAAAELEQKREQRRSMQRALLRAAFEAVETQMERAWTWVRTGMDALEAQLVSGMLQSGWQQREQYIRGVLHTALLQQLQQEQDRHHGGRRGGAPAAADLFAHASRRDLERQVLSLLRGHSGEHAHTMPSLDVSQFPHLTFALDAIVYYLRARQQLLLDLGLTTPSRKDALPTFFLRSPSISADGGVQEPDLSKPGAQSLPLAERPERLHPQATRTSLFGRGRAGARHEASRATPRALSMGRRTRHQLAVLPLAGASSAQHNGDSSAEDTHPTKRAKVSSDTTCSGDFASLLDASSPVDRVSRPGYAMDVPLHEFAVSAVGERWKLSVNILSRLFGQTVLRRMLRSLRGKARGAGLRFFVKRERDNAILTTLTTVLRLAQRANAAAAAAADVGGGDGGDSTGRQHLRTTYAPMQPPIGTYRPRRSAGADLLARLGIAGDDAHDSSATSATRSSVRQDVVDQLLGSLYDNMDAPGDYDFGDTGQPMYYETPSYSSSSIPSILPPAVPPPPPPPPPQVAVSRRPPSAASASAMALRARRIQANAEERRRRRNANHGGASGDSGNRSSSTDAQSASNAAGPAAAAAAAAAGTGDRTNSSSHRTAATEAMLSRLERRLSRWANDPRVRGQHEPPSASTRAATATTPWVGAGGTRRLDTIPSEALTAPRSSLEAPPFAMPDQPDIAFEGELGEGVGVTRSFYTYLCMELTRAADLPRPNSTVARMLADAAFVQSLSAVTPTEMEAIRRRLIHDLETLERESSGGAAAKAGAEALLAVAIRCAGLADHTDNAYIADMARGVVERCSSRGGLLAQVRRTTLPSLLQTVGLVTPRSAGAGADGFDLSRLFWEPSKPGVVAPCPMRHPAKSNTYRLALLQTVGRLAGLCLLHEDLFPLKFTRPVIKFLLGQDVRWHDLAFHDTALYDSLRQLLLMRETDLAAIASLSLTFEAALPGPAPAAAAGAGTTKGSDAGATSSGDGARSTDGSKGVNEEAKQRTTVEQTPPPPQPQPRTVELKPGGADIDVTAENVLEYVELYARFVLVGCVEKELQAMRSGLLSVIPPGVLDQMSAEDAVLLLNGCSEVDISLLKTRTKFRNETGDAKRFATMQKWFWQIVEGMTSEQRHDLLYFWTSFATLPATSMGLMSDPQVVVRPPSDSLLPSANTCSSRLSIPAYSSKKIFRRKLLQAITTKAFGFV</sequence>
<accession>F2TZL7</accession>
<dbReference type="OrthoDB" id="298098at2759"/>
<dbReference type="GO" id="GO:0034450">
    <property type="term" value="F:ubiquitin-ubiquitin ligase activity"/>
    <property type="evidence" value="ECO:0007669"/>
    <property type="project" value="TreeGrafter"/>
</dbReference>
<dbReference type="InterPro" id="IPR000569">
    <property type="entry name" value="HECT_dom"/>
</dbReference>